<dbReference type="InterPro" id="IPR036514">
    <property type="entry name" value="SGNH_hydro_sf"/>
</dbReference>
<gene>
    <name evidence="3" type="primary">PLA2</name>
</gene>
<dbReference type="SUPFAM" id="SSF52266">
    <property type="entry name" value="SGNH hydrolase"/>
    <property type="match status" value="1"/>
</dbReference>
<dbReference type="CDD" id="cd01820">
    <property type="entry name" value="PAF_acetylesterase_like"/>
    <property type="match status" value="1"/>
</dbReference>
<dbReference type="PANTHER" id="PTHR11852">
    <property type="entry name" value="PLATELET-ACTIVATING FACTOR ACETYLHYDROLASE"/>
    <property type="match status" value="1"/>
</dbReference>
<proteinExistence type="evidence at transcript level"/>
<dbReference type="PANTHER" id="PTHR11852:SF0">
    <property type="entry name" value="PLATELET-ACTIVATING FACTOR ACETYLHYDROLASE IB SUBUNIT BETA HOMOLOG"/>
    <property type="match status" value="1"/>
</dbReference>
<organism evidence="3">
    <name type="scientific">Androctonus crassicauda</name>
    <name type="common">Arabian fat-tailed scorpion</name>
    <dbReference type="NCBI Taxonomy" id="122909"/>
    <lineage>
        <taxon>Eukaryota</taxon>
        <taxon>Metazoa</taxon>
        <taxon>Ecdysozoa</taxon>
        <taxon>Arthropoda</taxon>
        <taxon>Chelicerata</taxon>
        <taxon>Arachnida</taxon>
        <taxon>Scorpiones</taxon>
        <taxon>Buthida</taxon>
        <taxon>Buthoidea</taxon>
        <taxon>Buthidae</taxon>
        <taxon>Androctonus</taxon>
    </lineage>
</organism>
<dbReference type="EMBL" id="OQ982083">
    <property type="protein sequence ID" value="WLP01536.1"/>
    <property type="molecule type" value="mRNA"/>
</dbReference>
<reference evidence="3" key="1">
    <citation type="submission" date="2023-05" db="EMBL/GenBank/DDBJ databases">
        <authorList>
            <person name="Salabi F."/>
        </authorList>
    </citation>
    <scope>NUCLEOTIDE SEQUENCE</scope>
</reference>
<feature type="domain" description="SGNH hydrolase-type esterase" evidence="2">
    <location>
        <begin position="65"/>
        <end position="195"/>
    </location>
</feature>
<sequence>MNPASTPTSMKDQYGDGWWMSLHKRFLIESTEQEPDVLFIGDFTVSMIAHTDMWEKLFIGMHCLNFGIAEDQTQHVLWRIENGEIDTLNPKIVVLGVGTNNHDNTADQILDGIHACVKAITARHPSATVVVVKLFPSGQNPNPVRKKIEEVNKRLEGVLHGIPQVQVVNLDPGFVQLDGSISHHDMYDYRHLTRHAARRVYEPLADLLQQLICERSGTESASFD</sequence>
<protein>
    <submittedName>
        <fullName evidence="3">Platelet-activating factor acetylhydrolase</fullName>
    </submittedName>
</protein>
<dbReference type="AlphaFoldDB" id="A0AA49XAK8"/>
<dbReference type="Gene3D" id="3.40.50.1110">
    <property type="entry name" value="SGNH hydrolase"/>
    <property type="match status" value="1"/>
</dbReference>
<accession>A0AA49XAK8</accession>
<dbReference type="Pfam" id="PF13472">
    <property type="entry name" value="Lipase_GDSL_2"/>
    <property type="match status" value="1"/>
</dbReference>
<evidence type="ECO:0000259" key="2">
    <source>
        <dbReference type="Pfam" id="PF13472"/>
    </source>
</evidence>
<evidence type="ECO:0000313" key="3">
    <source>
        <dbReference type="EMBL" id="WLP01536.1"/>
    </source>
</evidence>
<evidence type="ECO:0000256" key="1">
    <source>
        <dbReference type="ARBA" id="ARBA00038184"/>
    </source>
</evidence>
<dbReference type="InterPro" id="IPR013830">
    <property type="entry name" value="SGNH_hydro"/>
</dbReference>
<name>A0AA49XAK8_ANDCR</name>
<comment type="similarity">
    <text evidence="1">Belongs to the 'GDSL' lipolytic enzyme family. Platelet-activating factor acetylhydrolase IB beta/gamma subunits subfamily.</text>
</comment>